<dbReference type="KEGG" id="gtt:GUITHDRAFT_84236"/>
<reference evidence="4" key="2">
    <citation type="submission" date="2012-11" db="EMBL/GenBank/DDBJ databases">
        <authorList>
            <person name="Kuo A."/>
            <person name="Curtis B.A."/>
            <person name="Tanifuji G."/>
            <person name="Burki F."/>
            <person name="Gruber A."/>
            <person name="Irimia M."/>
            <person name="Maruyama S."/>
            <person name="Arias M.C."/>
            <person name="Ball S.G."/>
            <person name="Gile G.H."/>
            <person name="Hirakawa Y."/>
            <person name="Hopkins J.F."/>
            <person name="Rensing S.A."/>
            <person name="Schmutz J."/>
            <person name="Symeonidi A."/>
            <person name="Elias M."/>
            <person name="Eveleigh R.J."/>
            <person name="Herman E.K."/>
            <person name="Klute M.J."/>
            <person name="Nakayama T."/>
            <person name="Obornik M."/>
            <person name="Reyes-Prieto A."/>
            <person name="Armbrust E.V."/>
            <person name="Aves S.J."/>
            <person name="Beiko R.G."/>
            <person name="Coutinho P."/>
            <person name="Dacks J.B."/>
            <person name="Durnford D.G."/>
            <person name="Fast N.M."/>
            <person name="Green B.R."/>
            <person name="Grisdale C."/>
            <person name="Hempe F."/>
            <person name="Henrissat B."/>
            <person name="Hoppner M.P."/>
            <person name="Ishida K.-I."/>
            <person name="Kim E."/>
            <person name="Koreny L."/>
            <person name="Kroth P.G."/>
            <person name="Liu Y."/>
            <person name="Malik S.-B."/>
            <person name="Maier U.G."/>
            <person name="McRose D."/>
            <person name="Mock T."/>
            <person name="Neilson J.A."/>
            <person name="Onodera N.T."/>
            <person name="Poole A.M."/>
            <person name="Pritham E.J."/>
            <person name="Richards T.A."/>
            <person name="Rocap G."/>
            <person name="Roy S.W."/>
            <person name="Sarai C."/>
            <person name="Schaack S."/>
            <person name="Shirato S."/>
            <person name="Slamovits C.H."/>
            <person name="Spencer D.F."/>
            <person name="Suzuki S."/>
            <person name="Worden A.Z."/>
            <person name="Zauner S."/>
            <person name="Barry K."/>
            <person name="Bell C."/>
            <person name="Bharti A.K."/>
            <person name="Crow J.A."/>
            <person name="Grimwood J."/>
            <person name="Kramer R."/>
            <person name="Lindquist E."/>
            <person name="Lucas S."/>
            <person name="Salamov A."/>
            <person name="McFadden G.I."/>
            <person name="Lane C.E."/>
            <person name="Keeling P.J."/>
            <person name="Gray M.W."/>
            <person name="Grigoriev I.V."/>
            <person name="Archibald J.M."/>
        </authorList>
    </citation>
    <scope>NUCLEOTIDE SEQUENCE</scope>
    <source>
        <strain evidence="4">CCMP2712</strain>
    </source>
</reference>
<dbReference type="OrthoDB" id="10248819at2759"/>
<keyword evidence="4" id="KW-1185">Reference proteome</keyword>
<evidence type="ECO:0000313" key="4">
    <source>
        <dbReference type="Proteomes" id="UP000011087"/>
    </source>
</evidence>
<dbReference type="Pfam" id="PF26300">
    <property type="entry name" value="PEPCK_PPi_lobe_2"/>
    <property type="match status" value="1"/>
</dbReference>
<dbReference type="RefSeq" id="XP_005840597.1">
    <property type="nucleotide sequence ID" value="XM_005840540.1"/>
</dbReference>
<evidence type="ECO:0000259" key="1">
    <source>
        <dbReference type="Pfam" id="PF26300"/>
    </source>
</evidence>
<protein>
    <recommendedName>
        <fullName evidence="1">PPi-type phosphoenolpyruvate carboxykinase lobe 2 domain-containing protein</fullName>
    </recommendedName>
</protein>
<dbReference type="Proteomes" id="UP000011087">
    <property type="component" value="Unassembled WGS sequence"/>
</dbReference>
<name>L1JZ10_GUITC</name>
<evidence type="ECO:0000313" key="2">
    <source>
        <dbReference type="EMBL" id="EKX53617.1"/>
    </source>
</evidence>
<dbReference type="eggNOG" id="ENOG502QW6Z">
    <property type="taxonomic scope" value="Eukaryota"/>
</dbReference>
<evidence type="ECO:0000313" key="3">
    <source>
        <dbReference type="EnsemblProtists" id="EKX53617"/>
    </source>
</evidence>
<dbReference type="STRING" id="905079.L1JZ10"/>
<gene>
    <name evidence="2" type="ORF">GUITHDRAFT_84236</name>
</gene>
<dbReference type="EMBL" id="JH992969">
    <property type="protein sequence ID" value="EKX53617.1"/>
    <property type="molecule type" value="Genomic_DNA"/>
</dbReference>
<dbReference type="InterPro" id="IPR058710">
    <property type="entry name" value="PEPCK_lobe_2"/>
</dbReference>
<dbReference type="EnsemblProtists" id="EKX53617">
    <property type="protein sequence ID" value="EKX53617"/>
    <property type="gene ID" value="GUITHDRAFT_84236"/>
</dbReference>
<sequence length="1177" mass="131791">MTAYVNLKLAACGSAPVESSSKEEGFLRLVEPILKAYQEQQHVLINQGRSLCPADQRIQDWLDDFLSDVGGSPRLPVRQLKLDRHGLTRILSLPKGEDIYQNEYITSYRLAQGVVHNPKSDKRTTKGVFHVVEGGLPISGDKKAVPKKTFKAILESALRPPEELMVVPYTANQPNKTKIFASLLLRPLACPEVQGFIEEKSHEVRFIVPASMVANLDFVESIFGNGDNPDLAENDAALDPEHWTGTTGLVVLVPHLTKLKAKDVHLPHKSQATPRQIQDGMFWEKEDDLYNGGNAFKLTARDARGVVVTLIADNYFGYCKKEVKTQLGYAANLYGQLEEEHSGQESLGNAAYLGETHKYLIETATKRTFQDVTKLLKDAVEVQPEGYAIDKDYPDIYYIPENAIFSMIKQSITWTSNGKEQTINLKPRTTYVLPSGYKVEMVKKGSQNVVKGKRGGKSGPYEKWHLRGTTAEGANLHKPATVSGGGKSEISKRLEDMIKYGPVFTNHVSEDFDALQSIFSKDYSAIMKPGNEKLHPFDHIGVAPSAIKTLLDPRVSLGTIIKLLSYSPHYTAEHLEFINGIPSYLRELLQVVKQNYKAEWGSNWRVHFNADAVNGELGHEVKYKGDPLLSAVIRVGFRSNVAWKTFTLRQDFFPCEKLQTEDDITASVVVPSSSLKGMNFRLKKPSYKFSQNCEFRLFQRPDEAIHRGYDKITELDMSKPGNFISNFEPLDKAAVQKIVDETIGFEKFTEPMQDRLLSFLDSSSSYVVSSAHPRIVDGKPTKNPRYLQDSMEITDQRAFHLCSVATRLARGIPMGEAVHTPVNSVLCGRRNNPPEGSIPALAVHNPIHYYELPELFMELASSMTGKSPSTTGAGSEGALTKGPFNMLNQIHDLNAALLAYALTETHVFISSAGVIGPQKQVDHDISLLVPEVWSRMREEERDANWLIKNGYLEKIPDMNLNGEKVPSSVLGYRITKSFVQQFFGRVFADPASVFSEDMLKPELQDEKIYADGIRTITVTNKRVAEMYLADGGVDMAVPPLKALLHIMAKGEYEGMTLESPEFRKLFTRESILSSPWYQERIKCFQQREAERLQRGIQYLENFVAGPSNSKEDDWKGKQICDELKLNERIEHVKAQLAYVQSAEYLKKLEGTIGVDPALFDTARGSNFDRKLPIAGSH</sequence>
<dbReference type="HOGENOM" id="CLU_275663_0_0_1"/>
<dbReference type="PaxDb" id="55529-EKX53617"/>
<dbReference type="GeneID" id="17310500"/>
<dbReference type="OMA" id="HYQELPE"/>
<accession>L1JZ10</accession>
<organism evidence="2">
    <name type="scientific">Guillardia theta (strain CCMP2712)</name>
    <name type="common">Cryptophyte</name>
    <dbReference type="NCBI Taxonomy" id="905079"/>
    <lineage>
        <taxon>Eukaryota</taxon>
        <taxon>Cryptophyceae</taxon>
        <taxon>Pyrenomonadales</taxon>
        <taxon>Geminigeraceae</taxon>
        <taxon>Guillardia</taxon>
    </lineage>
</organism>
<feature type="domain" description="PPi-type phosphoenolpyruvate carboxykinase lobe 2" evidence="1">
    <location>
        <begin position="506"/>
        <end position="623"/>
    </location>
</feature>
<reference evidence="2 4" key="1">
    <citation type="journal article" date="2012" name="Nature">
        <title>Algal genomes reveal evolutionary mosaicism and the fate of nucleomorphs.</title>
        <authorList>
            <consortium name="DOE Joint Genome Institute"/>
            <person name="Curtis B.A."/>
            <person name="Tanifuji G."/>
            <person name="Burki F."/>
            <person name="Gruber A."/>
            <person name="Irimia M."/>
            <person name="Maruyama S."/>
            <person name="Arias M.C."/>
            <person name="Ball S.G."/>
            <person name="Gile G.H."/>
            <person name="Hirakawa Y."/>
            <person name="Hopkins J.F."/>
            <person name="Kuo A."/>
            <person name="Rensing S.A."/>
            <person name="Schmutz J."/>
            <person name="Symeonidi A."/>
            <person name="Elias M."/>
            <person name="Eveleigh R.J."/>
            <person name="Herman E.K."/>
            <person name="Klute M.J."/>
            <person name="Nakayama T."/>
            <person name="Obornik M."/>
            <person name="Reyes-Prieto A."/>
            <person name="Armbrust E.V."/>
            <person name="Aves S.J."/>
            <person name="Beiko R.G."/>
            <person name="Coutinho P."/>
            <person name="Dacks J.B."/>
            <person name="Durnford D.G."/>
            <person name="Fast N.M."/>
            <person name="Green B.R."/>
            <person name="Grisdale C.J."/>
            <person name="Hempel F."/>
            <person name="Henrissat B."/>
            <person name="Hoppner M.P."/>
            <person name="Ishida K."/>
            <person name="Kim E."/>
            <person name="Koreny L."/>
            <person name="Kroth P.G."/>
            <person name="Liu Y."/>
            <person name="Malik S.B."/>
            <person name="Maier U.G."/>
            <person name="McRose D."/>
            <person name="Mock T."/>
            <person name="Neilson J.A."/>
            <person name="Onodera N.T."/>
            <person name="Poole A.M."/>
            <person name="Pritham E.J."/>
            <person name="Richards T.A."/>
            <person name="Rocap G."/>
            <person name="Roy S.W."/>
            <person name="Sarai C."/>
            <person name="Schaack S."/>
            <person name="Shirato S."/>
            <person name="Slamovits C.H."/>
            <person name="Spencer D.F."/>
            <person name="Suzuki S."/>
            <person name="Worden A.Z."/>
            <person name="Zauner S."/>
            <person name="Barry K."/>
            <person name="Bell C."/>
            <person name="Bharti A.K."/>
            <person name="Crow J.A."/>
            <person name="Grimwood J."/>
            <person name="Kramer R."/>
            <person name="Lindquist E."/>
            <person name="Lucas S."/>
            <person name="Salamov A."/>
            <person name="McFadden G.I."/>
            <person name="Lane C.E."/>
            <person name="Keeling P.J."/>
            <person name="Gray M.W."/>
            <person name="Grigoriev I.V."/>
            <person name="Archibald J.M."/>
        </authorList>
    </citation>
    <scope>NUCLEOTIDE SEQUENCE</scope>
    <source>
        <strain evidence="2 4">CCMP2712</strain>
    </source>
</reference>
<proteinExistence type="predicted"/>
<reference evidence="3" key="3">
    <citation type="submission" date="2016-03" db="UniProtKB">
        <authorList>
            <consortium name="EnsemblProtists"/>
        </authorList>
    </citation>
    <scope>IDENTIFICATION</scope>
</reference>
<dbReference type="AlphaFoldDB" id="L1JZ10"/>